<evidence type="ECO:0000313" key="3">
    <source>
        <dbReference type="Proteomes" id="UP000181790"/>
    </source>
</evidence>
<dbReference type="RefSeq" id="WP_071506345.1">
    <property type="nucleotide sequence ID" value="NZ_MORL01000030.1"/>
</dbReference>
<dbReference type="OrthoDB" id="1409070at2"/>
<accession>A0A1S2VC47</accession>
<dbReference type="EMBL" id="MORL01000030">
    <property type="protein sequence ID" value="OIN55990.1"/>
    <property type="molecule type" value="Genomic_DNA"/>
</dbReference>
<keyword evidence="3" id="KW-1185">Reference proteome</keyword>
<evidence type="ECO:0000256" key="1">
    <source>
        <dbReference type="SAM" id="SignalP"/>
    </source>
</evidence>
<reference evidence="2 3" key="1">
    <citation type="submission" date="2016-10" db="EMBL/GenBank/DDBJ databases">
        <title>Arsenicibacter rosenii gen. nov., sp. nov., an efficient arsenic-methylating bacterium isolated from an arsenic-contaminated paddy soil.</title>
        <authorList>
            <person name="Huang K."/>
        </authorList>
    </citation>
    <scope>NUCLEOTIDE SEQUENCE [LARGE SCALE GENOMIC DNA]</scope>
    <source>
        <strain evidence="2 3">SM-1</strain>
    </source>
</reference>
<name>A0A1S2VC47_9BACT</name>
<dbReference type="Proteomes" id="UP000181790">
    <property type="component" value="Unassembled WGS sequence"/>
</dbReference>
<sequence length="316" mass="35605">MNKLIGLGVALAATWLMAARVADVLSDTGVTMDNVRQGTLQNLTEERWFRFSSTAAMRQMARRIPEGSRAAAVRALGKVVRSYCESAAFKKEFLGWVKQKYPYDDRYSDESMAAQEQAVGQMDGMVSQQLGMMQQAYAQIDPAMLQQVIRTQLQQQEQELASLEGDERTTLATEISDVKKMLSATAGKPAEFKKQYLAYQNRKLQKQAAGNIAGEKEKIADAKVQNAEYHRQKAAFDAHSDARPLLKKRLNEFIALCNDVDFGAQTVQKGYRQEFVNPIHQRKPAEWKFLYRLGKEPVTEAKAVAQAWLTDLGKER</sequence>
<dbReference type="AlphaFoldDB" id="A0A1S2VC47"/>
<proteinExistence type="predicted"/>
<protein>
    <submittedName>
        <fullName evidence="2">Uncharacterized protein</fullName>
    </submittedName>
</protein>
<feature type="signal peptide" evidence="1">
    <location>
        <begin position="1"/>
        <end position="18"/>
    </location>
</feature>
<organism evidence="2 3">
    <name type="scientific">Arsenicibacter rosenii</name>
    <dbReference type="NCBI Taxonomy" id="1750698"/>
    <lineage>
        <taxon>Bacteria</taxon>
        <taxon>Pseudomonadati</taxon>
        <taxon>Bacteroidota</taxon>
        <taxon>Cytophagia</taxon>
        <taxon>Cytophagales</taxon>
        <taxon>Spirosomataceae</taxon>
        <taxon>Arsenicibacter</taxon>
    </lineage>
</organism>
<feature type="chain" id="PRO_5010386730" evidence="1">
    <location>
        <begin position="19"/>
        <end position="316"/>
    </location>
</feature>
<gene>
    <name evidence="2" type="ORF">BLX24_26945</name>
</gene>
<keyword evidence="1" id="KW-0732">Signal</keyword>
<comment type="caution">
    <text evidence="2">The sequence shown here is derived from an EMBL/GenBank/DDBJ whole genome shotgun (WGS) entry which is preliminary data.</text>
</comment>
<evidence type="ECO:0000313" key="2">
    <source>
        <dbReference type="EMBL" id="OIN55990.1"/>
    </source>
</evidence>